<keyword evidence="3" id="KW-1185">Reference proteome</keyword>
<dbReference type="Pfam" id="PF02082">
    <property type="entry name" value="Rrf2"/>
    <property type="match status" value="1"/>
</dbReference>
<protein>
    <submittedName>
        <fullName evidence="2">Rrf2 family transcriptional regulator</fullName>
    </submittedName>
</protein>
<comment type="caution">
    <text evidence="2">The sequence shown here is derived from an EMBL/GenBank/DDBJ whole genome shotgun (WGS) entry which is preliminary data.</text>
</comment>
<name>A0ABS4AS96_9PROT</name>
<proteinExistence type="predicted"/>
<dbReference type="EMBL" id="JAGIYZ010000008">
    <property type="protein sequence ID" value="MBP0464224.1"/>
    <property type="molecule type" value="Genomic_DNA"/>
</dbReference>
<organism evidence="2 3">
    <name type="scientific">Roseomonas nitratireducens</name>
    <dbReference type="NCBI Taxonomy" id="2820810"/>
    <lineage>
        <taxon>Bacteria</taxon>
        <taxon>Pseudomonadati</taxon>
        <taxon>Pseudomonadota</taxon>
        <taxon>Alphaproteobacteria</taxon>
        <taxon>Acetobacterales</taxon>
        <taxon>Roseomonadaceae</taxon>
        <taxon>Roseomonas</taxon>
    </lineage>
</organism>
<evidence type="ECO:0000256" key="1">
    <source>
        <dbReference type="ARBA" id="ARBA00023125"/>
    </source>
</evidence>
<accession>A0ABS4AS96</accession>
<dbReference type="InterPro" id="IPR036390">
    <property type="entry name" value="WH_DNA-bd_sf"/>
</dbReference>
<dbReference type="InterPro" id="IPR000944">
    <property type="entry name" value="Tscrpt_reg_Rrf2"/>
</dbReference>
<dbReference type="SUPFAM" id="SSF46785">
    <property type="entry name" value="Winged helix' DNA-binding domain"/>
    <property type="match status" value="1"/>
</dbReference>
<dbReference type="PANTHER" id="PTHR33221:SF4">
    <property type="entry name" value="HTH-TYPE TRANSCRIPTIONAL REPRESSOR NSRR"/>
    <property type="match status" value="1"/>
</dbReference>
<reference evidence="2 3" key="1">
    <citation type="submission" date="2021-03" db="EMBL/GenBank/DDBJ databases">
        <authorList>
            <person name="So Y."/>
        </authorList>
    </citation>
    <scope>NUCLEOTIDE SEQUENCE [LARGE SCALE GENOMIC DNA]</scope>
    <source>
        <strain evidence="2 3">PWR1</strain>
    </source>
</reference>
<dbReference type="NCBIfam" id="TIGR00738">
    <property type="entry name" value="rrf2_super"/>
    <property type="match status" value="1"/>
</dbReference>
<dbReference type="PROSITE" id="PS51197">
    <property type="entry name" value="HTH_RRF2_2"/>
    <property type="match status" value="1"/>
</dbReference>
<evidence type="ECO:0000313" key="2">
    <source>
        <dbReference type="EMBL" id="MBP0464224.1"/>
    </source>
</evidence>
<dbReference type="PROSITE" id="PS01332">
    <property type="entry name" value="HTH_RRF2_1"/>
    <property type="match status" value="1"/>
</dbReference>
<dbReference type="InterPro" id="IPR030489">
    <property type="entry name" value="TR_Rrf2-type_CS"/>
</dbReference>
<sequence>MVRLLASTDFALRVLLHLGVDPARQQSTEALAAGIGVPRNHVHKIVQDLAEAGLVRTRRGAQGGVLLAVAPAEIRLGPVVRRLEAGQALVECFRADGGACCMASGCRLRGHLGAARDAFLATLDAVTLADCLGAGQ</sequence>
<keyword evidence="1" id="KW-0238">DNA-binding</keyword>
<gene>
    <name evidence="2" type="ORF">J5Y09_09895</name>
</gene>
<dbReference type="InterPro" id="IPR036388">
    <property type="entry name" value="WH-like_DNA-bd_sf"/>
</dbReference>
<dbReference type="Gene3D" id="1.10.10.10">
    <property type="entry name" value="Winged helix-like DNA-binding domain superfamily/Winged helix DNA-binding domain"/>
    <property type="match status" value="1"/>
</dbReference>
<evidence type="ECO:0000313" key="3">
    <source>
        <dbReference type="Proteomes" id="UP000680815"/>
    </source>
</evidence>
<dbReference type="Proteomes" id="UP000680815">
    <property type="component" value="Unassembled WGS sequence"/>
</dbReference>
<dbReference type="PANTHER" id="PTHR33221">
    <property type="entry name" value="WINGED HELIX-TURN-HELIX TRANSCRIPTIONAL REGULATOR, RRF2 FAMILY"/>
    <property type="match status" value="1"/>
</dbReference>